<accession>A0A4X1TUX7</accession>
<reference evidence="2 3" key="1">
    <citation type="submission" date="2017-08" db="EMBL/GenBank/DDBJ databases">
        <title>USMARCv1.0.</title>
        <authorList>
            <person name="Hannum G.I."/>
            <person name="Koren S."/>
            <person name="Schroeder S.G."/>
            <person name="Chin S.C."/>
            <person name="Nonneman D.J."/>
            <person name="Becker S.A."/>
            <person name="Rosen B.D."/>
            <person name="Bickhart D.M."/>
            <person name="Putnam N.H."/>
            <person name="Green R.E."/>
            <person name="Tuggle C.K."/>
            <person name="Liu H."/>
            <person name="Rohrer G.A."/>
            <person name="Warr A."/>
            <person name="Hall R."/>
            <person name="Kim K."/>
            <person name="Hume D.A."/>
            <person name="Talbot R."/>
            <person name="Chow W."/>
            <person name="Howe K."/>
            <person name="Schwartz A.S."/>
            <person name="Watson M."/>
            <person name="Archibald A.L."/>
            <person name="Phillippy A.M."/>
            <person name="Smith T.P.L."/>
        </authorList>
    </citation>
    <scope>NUCLEOTIDE SEQUENCE [LARGE SCALE GENOMIC DNA]</scope>
</reference>
<dbReference type="Proteomes" id="UP000314985">
    <property type="component" value="Chromosome 7"/>
</dbReference>
<feature type="region of interest" description="Disordered" evidence="1">
    <location>
        <begin position="16"/>
        <end position="114"/>
    </location>
</feature>
<evidence type="ECO:0000313" key="2">
    <source>
        <dbReference type="Ensembl" id="ENSSSCP00070019190.1"/>
    </source>
</evidence>
<sequence length="114" mass="11780">MAWPCSSRCSISMSSFTPSTTICTSSTSEKPRRSALETSKTPPTAAVSTPPGETDGSAGLGGVKGGTLRGCLQSPPSSPPGWRMGGYSPHRGEKGQRWPGECTLSGFGSGNRSW</sequence>
<dbReference type="AlphaFoldDB" id="A0A4X1TUX7"/>
<proteinExistence type="predicted"/>
<evidence type="ECO:0000313" key="3">
    <source>
        <dbReference type="Proteomes" id="UP000314985"/>
    </source>
</evidence>
<feature type="compositionally biased region" description="Gly residues" evidence="1">
    <location>
        <begin position="58"/>
        <end position="68"/>
    </location>
</feature>
<reference evidence="2" key="2">
    <citation type="submission" date="2025-08" db="UniProtKB">
        <authorList>
            <consortium name="Ensembl"/>
        </authorList>
    </citation>
    <scope>IDENTIFICATION</scope>
</reference>
<evidence type="ECO:0000256" key="1">
    <source>
        <dbReference type="SAM" id="MobiDB-lite"/>
    </source>
</evidence>
<feature type="compositionally biased region" description="Low complexity" evidence="1">
    <location>
        <begin position="16"/>
        <end position="28"/>
    </location>
</feature>
<name>A0A4X1TUX7_PIG</name>
<protein>
    <submittedName>
        <fullName evidence="2">Uncharacterized protein</fullName>
    </submittedName>
</protein>
<dbReference type="Ensembl" id="ENSSSCT00070023205.1">
    <property type="protein sequence ID" value="ENSSSCP00070019190.1"/>
    <property type="gene ID" value="ENSSSCG00070011908.1"/>
</dbReference>
<organism evidence="2 3">
    <name type="scientific">Sus scrofa</name>
    <name type="common">Pig</name>
    <dbReference type="NCBI Taxonomy" id="9823"/>
    <lineage>
        <taxon>Eukaryota</taxon>
        <taxon>Metazoa</taxon>
        <taxon>Chordata</taxon>
        <taxon>Craniata</taxon>
        <taxon>Vertebrata</taxon>
        <taxon>Euteleostomi</taxon>
        <taxon>Mammalia</taxon>
        <taxon>Eutheria</taxon>
        <taxon>Laurasiatheria</taxon>
        <taxon>Artiodactyla</taxon>
        <taxon>Suina</taxon>
        <taxon>Suidae</taxon>
        <taxon>Sus</taxon>
    </lineage>
</organism>